<feature type="transmembrane region" description="Helical" evidence="8">
    <location>
        <begin position="133"/>
        <end position="153"/>
    </location>
</feature>
<protein>
    <submittedName>
        <fullName evidence="9">Putative branched-subunit amino acid permease</fullName>
    </submittedName>
</protein>
<evidence type="ECO:0000256" key="3">
    <source>
        <dbReference type="ARBA" id="ARBA00022448"/>
    </source>
</evidence>
<name>A0A840ABT9_9PROT</name>
<keyword evidence="6 8" id="KW-1133">Transmembrane helix</keyword>
<proteinExistence type="inferred from homology"/>
<dbReference type="Pfam" id="PF03591">
    <property type="entry name" value="AzlC"/>
    <property type="match status" value="1"/>
</dbReference>
<evidence type="ECO:0000313" key="9">
    <source>
        <dbReference type="EMBL" id="MBB3897605.1"/>
    </source>
</evidence>
<feature type="transmembrane region" description="Helical" evidence="8">
    <location>
        <begin position="20"/>
        <end position="38"/>
    </location>
</feature>
<dbReference type="PANTHER" id="PTHR34979:SF1">
    <property type="entry name" value="INNER MEMBRANE PROTEIN YGAZ"/>
    <property type="match status" value="1"/>
</dbReference>
<comment type="similarity">
    <text evidence="2">Belongs to the AzlC family.</text>
</comment>
<evidence type="ECO:0000256" key="1">
    <source>
        <dbReference type="ARBA" id="ARBA00004651"/>
    </source>
</evidence>
<dbReference type="GO" id="GO:1903785">
    <property type="term" value="P:L-valine transmembrane transport"/>
    <property type="evidence" value="ECO:0007669"/>
    <property type="project" value="TreeGrafter"/>
</dbReference>
<keyword evidence="7 8" id="KW-0472">Membrane</keyword>
<feature type="transmembrane region" description="Helical" evidence="8">
    <location>
        <begin position="50"/>
        <end position="68"/>
    </location>
</feature>
<keyword evidence="4" id="KW-1003">Cell membrane</keyword>
<evidence type="ECO:0000313" key="10">
    <source>
        <dbReference type="Proteomes" id="UP000553193"/>
    </source>
</evidence>
<keyword evidence="3" id="KW-0813">Transport</keyword>
<organism evidence="9 10">
    <name type="scientific">Roseococcus suduntuyensis</name>
    <dbReference type="NCBI Taxonomy" id="455361"/>
    <lineage>
        <taxon>Bacteria</taxon>
        <taxon>Pseudomonadati</taxon>
        <taxon>Pseudomonadota</taxon>
        <taxon>Alphaproteobacteria</taxon>
        <taxon>Acetobacterales</taxon>
        <taxon>Roseomonadaceae</taxon>
        <taxon>Roseococcus</taxon>
    </lineage>
</organism>
<reference evidence="9 10" key="1">
    <citation type="submission" date="2020-08" db="EMBL/GenBank/DDBJ databases">
        <title>Genomic Encyclopedia of Type Strains, Phase IV (KMG-IV): sequencing the most valuable type-strain genomes for metagenomic binning, comparative biology and taxonomic classification.</title>
        <authorList>
            <person name="Goeker M."/>
        </authorList>
    </citation>
    <scope>NUCLEOTIDE SEQUENCE [LARGE SCALE GENOMIC DNA]</scope>
    <source>
        <strain evidence="9 10">DSM 19979</strain>
    </source>
</reference>
<dbReference type="PANTHER" id="PTHR34979">
    <property type="entry name" value="INNER MEMBRANE PROTEIN YGAZ"/>
    <property type="match status" value="1"/>
</dbReference>
<gene>
    <name evidence="9" type="ORF">GGQ83_001031</name>
</gene>
<dbReference type="EMBL" id="JACIDJ010000001">
    <property type="protein sequence ID" value="MBB3897605.1"/>
    <property type="molecule type" value="Genomic_DNA"/>
</dbReference>
<accession>A0A840ABT9</accession>
<dbReference type="RefSeq" id="WP_311727275.1">
    <property type="nucleotide sequence ID" value="NZ_JACIDJ010000001.1"/>
</dbReference>
<dbReference type="Proteomes" id="UP000553193">
    <property type="component" value="Unassembled WGS sequence"/>
</dbReference>
<evidence type="ECO:0000256" key="5">
    <source>
        <dbReference type="ARBA" id="ARBA00022692"/>
    </source>
</evidence>
<dbReference type="InterPro" id="IPR011606">
    <property type="entry name" value="Brnchd-chn_aa_trnsp_permease"/>
</dbReference>
<evidence type="ECO:0000256" key="4">
    <source>
        <dbReference type="ARBA" id="ARBA00022475"/>
    </source>
</evidence>
<evidence type="ECO:0000256" key="2">
    <source>
        <dbReference type="ARBA" id="ARBA00010735"/>
    </source>
</evidence>
<evidence type="ECO:0000256" key="7">
    <source>
        <dbReference type="ARBA" id="ARBA00023136"/>
    </source>
</evidence>
<sequence>MNAPRVVFTRAGFWRGIRGALALMPAMLPFGLVVGVLADARGLSTLESALMSALVFAGTAQLVALELWADPAPILGATLAALVVNLRMAPMGAALAPWLDRLRGWKLWGTLATLVDNSFAMSVADQRAGGRDAALLLGIGFGLWVFWVASTMVGHAFAGVIRLPAGHPVLFASLATMLALMVPLFRGRVDILPWAVAGLTALAAHKAGLGQPWPVLAGALLGAAVGAWRARVV</sequence>
<evidence type="ECO:0000256" key="8">
    <source>
        <dbReference type="SAM" id="Phobius"/>
    </source>
</evidence>
<feature type="transmembrane region" description="Helical" evidence="8">
    <location>
        <begin position="165"/>
        <end position="184"/>
    </location>
</feature>
<keyword evidence="10" id="KW-1185">Reference proteome</keyword>
<comment type="caution">
    <text evidence="9">The sequence shown here is derived from an EMBL/GenBank/DDBJ whole genome shotgun (WGS) entry which is preliminary data.</text>
</comment>
<feature type="transmembrane region" description="Helical" evidence="8">
    <location>
        <begin position="74"/>
        <end position="99"/>
    </location>
</feature>
<comment type="subcellular location">
    <subcellularLocation>
        <location evidence="1">Cell membrane</location>
        <topology evidence="1">Multi-pass membrane protein</topology>
    </subcellularLocation>
</comment>
<dbReference type="GO" id="GO:0005886">
    <property type="term" value="C:plasma membrane"/>
    <property type="evidence" value="ECO:0007669"/>
    <property type="project" value="UniProtKB-SubCell"/>
</dbReference>
<keyword evidence="5 8" id="KW-0812">Transmembrane</keyword>
<evidence type="ECO:0000256" key="6">
    <source>
        <dbReference type="ARBA" id="ARBA00022989"/>
    </source>
</evidence>
<dbReference type="AlphaFoldDB" id="A0A840ABT9"/>